<dbReference type="Proteomes" id="UP000291084">
    <property type="component" value="Chromosome 11"/>
</dbReference>
<proteinExistence type="predicted"/>
<protein>
    <recommendedName>
        <fullName evidence="1">Aminotransferase-like plant mobile domain-containing protein</fullName>
    </recommendedName>
</protein>
<evidence type="ECO:0000313" key="2">
    <source>
        <dbReference type="EMBL" id="BAU02127.1"/>
    </source>
</evidence>
<dbReference type="Pfam" id="PF10536">
    <property type="entry name" value="PMD"/>
    <property type="match status" value="1"/>
</dbReference>
<dbReference type="AlphaFoldDB" id="A0A0S3TA75"/>
<gene>
    <name evidence="2" type="primary">Vigan.11G156300</name>
    <name evidence="2" type="ORF">VIGAN_11156300</name>
</gene>
<name>A0A0S3TA75_PHAAN</name>
<sequence>MWQGQDRGKIKVISHGKKLKHFGMYHEAIERYISISGLASLVNLSYEYVDHGLIVSLAKRWHLETNTFHLRLGEMSVTLDDVHNLLHLPIMGQFCEVEELEYDEARSHLMDLLGDDRAKVSTEMKQSRGPIVRLSWLREVYQECIE</sequence>
<evidence type="ECO:0000259" key="1">
    <source>
        <dbReference type="Pfam" id="PF10536"/>
    </source>
</evidence>
<dbReference type="OrthoDB" id="1436252at2759"/>
<dbReference type="EMBL" id="AP015044">
    <property type="protein sequence ID" value="BAU02127.1"/>
    <property type="molecule type" value="Genomic_DNA"/>
</dbReference>
<keyword evidence="3" id="KW-1185">Reference proteome</keyword>
<reference evidence="2 3" key="1">
    <citation type="journal article" date="2015" name="Sci. Rep.">
        <title>The power of single molecule real-time sequencing technology in the de novo assembly of a eukaryotic genome.</title>
        <authorList>
            <person name="Sakai H."/>
            <person name="Naito K."/>
            <person name="Ogiso-Tanaka E."/>
            <person name="Takahashi Y."/>
            <person name="Iseki K."/>
            <person name="Muto C."/>
            <person name="Satou K."/>
            <person name="Teruya K."/>
            <person name="Shiroma A."/>
            <person name="Shimoji M."/>
            <person name="Hirano T."/>
            <person name="Itoh T."/>
            <person name="Kaga A."/>
            <person name="Tomooka N."/>
        </authorList>
    </citation>
    <scope>NUCLEOTIDE SEQUENCE [LARGE SCALE GENOMIC DNA]</scope>
    <source>
        <strain evidence="3">cv. Shumari</strain>
    </source>
</reference>
<accession>A0A0S3TA75</accession>
<dbReference type="InterPro" id="IPR019557">
    <property type="entry name" value="AminoTfrase-like_pln_mobile"/>
</dbReference>
<organism evidence="2 3">
    <name type="scientific">Vigna angularis var. angularis</name>
    <dbReference type="NCBI Taxonomy" id="157739"/>
    <lineage>
        <taxon>Eukaryota</taxon>
        <taxon>Viridiplantae</taxon>
        <taxon>Streptophyta</taxon>
        <taxon>Embryophyta</taxon>
        <taxon>Tracheophyta</taxon>
        <taxon>Spermatophyta</taxon>
        <taxon>Magnoliopsida</taxon>
        <taxon>eudicotyledons</taxon>
        <taxon>Gunneridae</taxon>
        <taxon>Pentapetalae</taxon>
        <taxon>rosids</taxon>
        <taxon>fabids</taxon>
        <taxon>Fabales</taxon>
        <taxon>Fabaceae</taxon>
        <taxon>Papilionoideae</taxon>
        <taxon>50 kb inversion clade</taxon>
        <taxon>NPAAA clade</taxon>
        <taxon>indigoferoid/millettioid clade</taxon>
        <taxon>Phaseoleae</taxon>
        <taxon>Vigna</taxon>
    </lineage>
</organism>
<feature type="domain" description="Aminotransferase-like plant mobile" evidence="1">
    <location>
        <begin position="45"/>
        <end position="141"/>
    </location>
</feature>
<dbReference type="PANTHER" id="PTHR46033:SF80">
    <property type="entry name" value="PROTEIN MAIN-LIKE 2-LIKE"/>
    <property type="match status" value="1"/>
</dbReference>
<evidence type="ECO:0000313" key="3">
    <source>
        <dbReference type="Proteomes" id="UP000291084"/>
    </source>
</evidence>
<dbReference type="InterPro" id="IPR044824">
    <property type="entry name" value="MAIN-like"/>
</dbReference>
<dbReference type="PANTHER" id="PTHR46033">
    <property type="entry name" value="PROTEIN MAIN-LIKE 2"/>
    <property type="match status" value="1"/>
</dbReference>
<dbReference type="GO" id="GO:0010073">
    <property type="term" value="P:meristem maintenance"/>
    <property type="evidence" value="ECO:0007669"/>
    <property type="project" value="InterPro"/>
</dbReference>